<reference evidence="3" key="1">
    <citation type="journal article" date="2019" name="Int. J. Syst. Evol. Microbiol.">
        <title>The Global Catalogue of Microorganisms (GCM) 10K type strain sequencing project: providing services to taxonomists for standard genome sequencing and annotation.</title>
        <authorList>
            <consortium name="The Broad Institute Genomics Platform"/>
            <consortium name="The Broad Institute Genome Sequencing Center for Infectious Disease"/>
            <person name="Wu L."/>
            <person name="Ma J."/>
        </authorList>
    </citation>
    <scope>NUCLEOTIDE SEQUENCE [LARGE SCALE GENOMIC DNA]</scope>
    <source>
        <strain evidence="3">JCM 17068</strain>
    </source>
</reference>
<evidence type="ECO:0000313" key="3">
    <source>
        <dbReference type="Proteomes" id="UP001500426"/>
    </source>
</evidence>
<evidence type="ECO:0000313" key="2">
    <source>
        <dbReference type="EMBL" id="GAA4057176.1"/>
    </source>
</evidence>
<comment type="caution">
    <text evidence="2">The sequence shown here is derived from an EMBL/GenBank/DDBJ whole genome shotgun (WGS) entry which is preliminary data.</text>
</comment>
<keyword evidence="1" id="KW-0472">Membrane</keyword>
<dbReference type="Proteomes" id="UP001500426">
    <property type="component" value="Unassembled WGS sequence"/>
</dbReference>
<protein>
    <recommendedName>
        <fullName evidence="4">Lipoprotein</fullName>
    </recommendedName>
</protein>
<keyword evidence="3" id="KW-1185">Reference proteome</keyword>
<dbReference type="EMBL" id="BAABCS010000021">
    <property type="protein sequence ID" value="GAA4057176.1"/>
    <property type="molecule type" value="Genomic_DNA"/>
</dbReference>
<evidence type="ECO:0000256" key="1">
    <source>
        <dbReference type="SAM" id="Phobius"/>
    </source>
</evidence>
<keyword evidence="1" id="KW-1133">Transmembrane helix</keyword>
<accession>A0ABP7V0Z4</accession>
<proteinExistence type="predicted"/>
<keyword evidence="1" id="KW-0812">Transmembrane</keyword>
<evidence type="ECO:0008006" key="4">
    <source>
        <dbReference type="Google" id="ProtNLM"/>
    </source>
</evidence>
<sequence>MVEGDVVVLFGKKIFMKVVFIKFFSILIFICCISCDTPYVLFVENNTNKDVEVFVKSKIKINFDSLRYSERKISRKEVSLFNLRKTESLNFIHKSKIKKIDSLSYSLIIKSGTTSIIGPNPLKNPFETIHYYNSKKKIYFSSSKSDSTEILYPRRTILEIK</sequence>
<feature type="transmembrane region" description="Helical" evidence="1">
    <location>
        <begin position="19"/>
        <end position="42"/>
    </location>
</feature>
<organism evidence="2 3">
    <name type="scientific">Flavobacterium chungnamense</name>
    <dbReference type="NCBI Taxonomy" id="706182"/>
    <lineage>
        <taxon>Bacteria</taxon>
        <taxon>Pseudomonadati</taxon>
        <taxon>Bacteroidota</taxon>
        <taxon>Flavobacteriia</taxon>
        <taxon>Flavobacteriales</taxon>
        <taxon>Flavobacteriaceae</taxon>
        <taxon>Flavobacterium</taxon>
    </lineage>
</organism>
<gene>
    <name evidence="2" type="ORF">GCM10022388_24780</name>
</gene>
<name>A0ABP7V0Z4_9FLAO</name>